<feature type="compositionally biased region" description="Polar residues" evidence="1">
    <location>
        <begin position="51"/>
        <end position="60"/>
    </location>
</feature>
<keyword evidence="3" id="KW-1185">Reference proteome</keyword>
<comment type="caution">
    <text evidence="2">The sequence shown here is derived from an EMBL/GenBank/DDBJ whole genome shotgun (WGS) entry which is preliminary data.</text>
</comment>
<dbReference type="Proteomes" id="UP000616201">
    <property type="component" value="Unassembled WGS sequence"/>
</dbReference>
<dbReference type="AlphaFoldDB" id="A0A928USA4"/>
<protein>
    <submittedName>
        <fullName evidence="2">Uncharacterized protein</fullName>
    </submittedName>
</protein>
<proteinExistence type="predicted"/>
<sequence>MNSRSLLEYVAPTITVTWLDLEQSIAATSGATVTVGSDTNAITPEVDDWTEQTGSQNSFL</sequence>
<accession>A0A928USA4</accession>
<name>A0A928USA4_9SPHI</name>
<evidence type="ECO:0000313" key="2">
    <source>
        <dbReference type="EMBL" id="MBE8712381.1"/>
    </source>
</evidence>
<feature type="region of interest" description="Disordered" evidence="1">
    <location>
        <begin position="40"/>
        <end position="60"/>
    </location>
</feature>
<gene>
    <name evidence="2" type="ORF">C4F49_01625</name>
</gene>
<dbReference type="RefSeq" id="WP_196934718.1">
    <property type="nucleotide sequence ID" value="NZ_MU158698.1"/>
</dbReference>
<evidence type="ECO:0000313" key="3">
    <source>
        <dbReference type="Proteomes" id="UP000616201"/>
    </source>
</evidence>
<evidence type="ECO:0000256" key="1">
    <source>
        <dbReference type="SAM" id="MobiDB-lite"/>
    </source>
</evidence>
<organism evidence="2 3">
    <name type="scientific">Sphingobacterium hungaricum</name>
    <dbReference type="NCBI Taxonomy" id="2082723"/>
    <lineage>
        <taxon>Bacteria</taxon>
        <taxon>Pseudomonadati</taxon>
        <taxon>Bacteroidota</taxon>
        <taxon>Sphingobacteriia</taxon>
        <taxon>Sphingobacteriales</taxon>
        <taxon>Sphingobacteriaceae</taxon>
        <taxon>Sphingobacterium</taxon>
    </lineage>
</organism>
<dbReference type="EMBL" id="PRDK01000001">
    <property type="protein sequence ID" value="MBE8712381.1"/>
    <property type="molecule type" value="Genomic_DNA"/>
</dbReference>
<reference evidence="2" key="1">
    <citation type="submission" date="2018-02" db="EMBL/GenBank/DDBJ databases">
        <authorList>
            <person name="Vasarhelyi B.M."/>
            <person name="Deshmukh S."/>
            <person name="Balint B."/>
            <person name="Kukolya J."/>
        </authorList>
    </citation>
    <scope>NUCLEOTIDE SEQUENCE</scope>
    <source>
        <strain evidence="2">KB22</strain>
    </source>
</reference>